<dbReference type="CDD" id="cd02869">
    <property type="entry name" value="PseudoU_synth_RluA_like"/>
    <property type="match status" value="1"/>
</dbReference>
<dbReference type="PANTHER" id="PTHR21600">
    <property type="entry name" value="MITOCHONDRIAL RNA PSEUDOURIDINE SYNTHASE"/>
    <property type="match status" value="1"/>
</dbReference>
<gene>
    <name evidence="6" type="ORF">J3E07_000589</name>
</gene>
<protein>
    <submittedName>
        <fullName evidence="6">23S rRNA pseudouridine1911/1915/1917 synthase</fullName>
        <ecNumber evidence="6">5.4.99.23</ecNumber>
    </submittedName>
</protein>
<feature type="domain" description="Pseudouridine synthase RsuA/RluA-like" evidence="5">
    <location>
        <begin position="114"/>
        <end position="305"/>
    </location>
</feature>
<name>A0A8J7RHW3_METVO</name>
<dbReference type="InterPro" id="IPR050188">
    <property type="entry name" value="RluA_PseudoU_synthase"/>
</dbReference>
<evidence type="ECO:0000256" key="2">
    <source>
        <dbReference type="ARBA" id="ARBA00023235"/>
    </source>
</evidence>
<evidence type="ECO:0000313" key="6">
    <source>
        <dbReference type="EMBL" id="MBP2201191.1"/>
    </source>
</evidence>
<dbReference type="InterPro" id="IPR020103">
    <property type="entry name" value="PsdUridine_synth_cat_dom_sf"/>
</dbReference>
<dbReference type="RefSeq" id="WP_209590645.1">
    <property type="nucleotide sequence ID" value="NZ_JAGGMV010000001.1"/>
</dbReference>
<dbReference type="PANTHER" id="PTHR21600:SF44">
    <property type="entry name" value="RIBOSOMAL LARGE SUBUNIT PSEUDOURIDINE SYNTHASE D"/>
    <property type="match status" value="1"/>
</dbReference>
<dbReference type="GO" id="GO:0160140">
    <property type="term" value="F:23S rRNA pseudouridine(1911/1915/1917) synthase activity"/>
    <property type="evidence" value="ECO:0007669"/>
    <property type="project" value="UniProtKB-EC"/>
</dbReference>
<organism evidence="6 7">
    <name type="scientific">Methanococcus voltae</name>
    <dbReference type="NCBI Taxonomy" id="2188"/>
    <lineage>
        <taxon>Archaea</taxon>
        <taxon>Methanobacteriati</taxon>
        <taxon>Methanobacteriota</taxon>
        <taxon>Methanomada group</taxon>
        <taxon>Methanococci</taxon>
        <taxon>Methanococcales</taxon>
        <taxon>Methanococcaceae</taxon>
        <taxon>Methanococcus</taxon>
    </lineage>
</organism>
<dbReference type="InterPro" id="IPR006224">
    <property type="entry name" value="PsdUridine_synth_RluA-like_CS"/>
</dbReference>
<dbReference type="InterPro" id="IPR006145">
    <property type="entry name" value="PsdUridine_synth_RsuA/RluA"/>
</dbReference>
<comment type="similarity">
    <text evidence="1">Belongs to the pseudouridine synthase RluA family.</text>
</comment>
<dbReference type="Gene3D" id="3.30.2350.10">
    <property type="entry name" value="Pseudouridine synthase"/>
    <property type="match status" value="1"/>
</dbReference>
<sequence length="375" mass="43422">MISKFNYEIEGDTNNLLIKVNSKDCKNKQFIGKKLVEILQIIGLSRKSINKFDKHKYITINNKNISLKSKIKDNEIINIYLGSNEETDENLIHSNNNLENYNSKLKIVYEDMDILAVNKPKNMVVHPTKTIKNGTLANAIINYQKDKEKDNNNDNKKQDFKIRFINRIDRDTTGIVLIAKNSFAHQKIANQFQKSMKKEYLAIICGKMDLNNLNIHNIDINVDNDIIVNKTNNKDNNKDNNNDNNKDNNKNKNTEFSVIITDKNTDEIVEHTNFEIIQYNDNNNVTLLKASLITGKTHQIRRHLAYLGFPILGDELYTKTNNNNNSNENKDFIDSSLMLHSYKTTFIHPRTNKLINLTQEPPKEFKQLMGDNYGL</sequence>
<dbReference type="GO" id="GO:0003723">
    <property type="term" value="F:RNA binding"/>
    <property type="evidence" value="ECO:0007669"/>
    <property type="project" value="UniProtKB-KW"/>
</dbReference>
<evidence type="ECO:0000259" key="5">
    <source>
        <dbReference type="Pfam" id="PF00849"/>
    </source>
</evidence>
<feature type="compositionally biased region" description="Basic and acidic residues" evidence="4">
    <location>
        <begin position="232"/>
        <end position="252"/>
    </location>
</feature>
<dbReference type="SUPFAM" id="SSF55120">
    <property type="entry name" value="Pseudouridine synthase"/>
    <property type="match status" value="1"/>
</dbReference>
<proteinExistence type="inferred from homology"/>
<accession>A0A8J7RHW3</accession>
<feature type="region of interest" description="Disordered" evidence="4">
    <location>
        <begin position="231"/>
        <end position="252"/>
    </location>
</feature>
<dbReference type="PROSITE" id="PS50889">
    <property type="entry name" value="S4"/>
    <property type="match status" value="1"/>
</dbReference>
<evidence type="ECO:0000256" key="3">
    <source>
        <dbReference type="PROSITE-ProRule" id="PRU00182"/>
    </source>
</evidence>
<evidence type="ECO:0000313" key="7">
    <source>
        <dbReference type="Proteomes" id="UP000740329"/>
    </source>
</evidence>
<evidence type="ECO:0000256" key="1">
    <source>
        <dbReference type="ARBA" id="ARBA00010876"/>
    </source>
</evidence>
<dbReference type="Pfam" id="PF00849">
    <property type="entry name" value="PseudoU_synth_2"/>
    <property type="match status" value="1"/>
</dbReference>
<dbReference type="EC" id="5.4.99.23" evidence="6"/>
<dbReference type="GO" id="GO:0000455">
    <property type="term" value="P:enzyme-directed rRNA pseudouridine synthesis"/>
    <property type="evidence" value="ECO:0007669"/>
    <property type="project" value="TreeGrafter"/>
</dbReference>
<dbReference type="Proteomes" id="UP000740329">
    <property type="component" value="Unassembled WGS sequence"/>
</dbReference>
<keyword evidence="2 6" id="KW-0413">Isomerase</keyword>
<evidence type="ECO:0000256" key="4">
    <source>
        <dbReference type="SAM" id="MobiDB-lite"/>
    </source>
</evidence>
<comment type="caution">
    <text evidence="6">The sequence shown here is derived from an EMBL/GenBank/DDBJ whole genome shotgun (WGS) entry which is preliminary data.</text>
</comment>
<dbReference type="AlphaFoldDB" id="A0A8J7RHW3"/>
<dbReference type="EMBL" id="JAGGMV010000001">
    <property type="protein sequence ID" value="MBP2201191.1"/>
    <property type="molecule type" value="Genomic_DNA"/>
</dbReference>
<dbReference type="PROSITE" id="PS01129">
    <property type="entry name" value="PSI_RLU"/>
    <property type="match status" value="1"/>
</dbReference>
<keyword evidence="3" id="KW-0694">RNA-binding</keyword>
<reference evidence="6" key="1">
    <citation type="submission" date="2021-03" db="EMBL/GenBank/DDBJ databases">
        <title>Genomic Encyclopedia of Type Strains, Phase IV (KMG-V): Genome sequencing to study the core and pangenomes of soil and plant-associated prokaryotes.</title>
        <authorList>
            <person name="Whitman W."/>
        </authorList>
    </citation>
    <scope>NUCLEOTIDE SEQUENCE</scope>
    <source>
        <strain evidence="6">C4</strain>
    </source>
</reference>